<dbReference type="Proteomes" id="UP000002499">
    <property type="component" value="Unassembled WGS sequence"/>
</dbReference>
<dbReference type="GeneID" id="19250691"/>
<dbReference type="EMBL" id="GL698525">
    <property type="protein sequence ID" value="EFY87536.1"/>
    <property type="molecule type" value="Genomic_DNA"/>
</dbReference>
<dbReference type="InParanoid" id="E9E932"/>
<accession>E9E932</accession>
<feature type="signal peptide" evidence="1">
    <location>
        <begin position="1"/>
        <end position="27"/>
    </location>
</feature>
<keyword evidence="3" id="KW-1185">Reference proteome</keyword>
<dbReference type="HOGENOM" id="CLU_105938_1_0_1"/>
<dbReference type="KEGG" id="maw:19250691"/>
<dbReference type="OMA" id="NEPRANV"/>
<proteinExistence type="predicted"/>
<keyword evidence="1" id="KW-0732">Signal</keyword>
<sequence>MKLSTVLAGTFAALVAAAPAPAPVAEAEVQADTSVALPVVERGAFDAKRVNNLNFKQQDLSYLFSLNRQSLNFDLLQRLALQNNFNVFAFQDLFNVGTFNINALLQFQQLQTVLAIAQTGVFNQFDLAGLNLGALNLGLINGIGAFDIGSIIDVALVPQIQSVVASTGESRFPCLLAHQNIPS</sequence>
<evidence type="ECO:0000256" key="1">
    <source>
        <dbReference type="SAM" id="SignalP"/>
    </source>
</evidence>
<dbReference type="AlphaFoldDB" id="E9E932"/>
<dbReference type="eggNOG" id="ENOG502RAGC">
    <property type="taxonomic scope" value="Eukaryota"/>
</dbReference>
<gene>
    <name evidence="2" type="ORF">MAC_06380</name>
</gene>
<reference evidence="2 3" key="1">
    <citation type="journal article" date="2011" name="PLoS Genet.">
        <title>Genome sequencing and comparative transcriptomics of the model entomopathogenic fungi Metarhizium anisopliae and M. acridum.</title>
        <authorList>
            <person name="Gao Q."/>
            <person name="Jin K."/>
            <person name="Ying S.H."/>
            <person name="Zhang Y."/>
            <person name="Xiao G."/>
            <person name="Shang Y."/>
            <person name="Duan Z."/>
            <person name="Hu X."/>
            <person name="Xie X.Q."/>
            <person name="Zhou G."/>
            <person name="Peng G."/>
            <person name="Luo Z."/>
            <person name="Huang W."/>
            <person name="Wang B."/>
            <person name="Fang W."/>
            <person name="Wang S."/>
            <person name="Zhong Y."/>
            <person name="Ma L.J."/>
            <person name="St Leger R.J."/>
            <person name="Zhao G.P."/>
            <person name="Pei Y."/>
            <person name="Feng M.G."/>
            <person name="Xia Y."/>
            <person name="Wang C."/>
        </authorList>
    </citation>
    <scope>NUCLEOTIDE SEQUENCE [LARGE SCALE GENOMIC DNA]</scope>
    <source>
        <strain evidence="2 3">CQMa 102</strain>
    </source>
</reference>
<dbReference type="OrthoDB" id="4941431at2759"/>
<evidence type="ECO:0000313" key="2">
    <source>
        <dbReference type="EMBL" id="EFY87536.1"/>
    </source>
</evidence>
<name>E9E932_METAQ</name>
<feature type="chain" id="PRO_5003238636" evidence="1">
    <location>
        <begin position="28"/>
        <end position="183"/>
    </location>
</feature>
<organism evidence="3">
    <name type="scientific">Metarhizium acridum (strain CQMa 102)</name>
    <dbReference type="NCBI Taxonomy" id="655827"/>
    <lineage>
        <taxon>Eukaryota</taxon>
        <taxon>Fungi</taxon>
        <taxon>Dikarya</taxon>
        <taxon>Ascomycota</taxon>
        <taxon>Pezizomycotina</taxon>
        <taxon>Sordariomycetes</taxon>
        <taxon>Hypocreomycetidae</taxon>
        <taxon>Hypocreales</taxon>
        <taxon>Clavicipitaceae</taxon>
        <taxon>Metarhizium</taxon>
    </lineage>
</organism>
<evidence type="ECO:0000313" key="3">
    <source>
        <dbReference type="Proteomes" id="UP000002499"/>
    </source>
</evidence>
<protein>
    <submittedName>
        <fullName evidence="2">Uncharacterized protein</fullName>
    </submittedName>
</protein>